<feature type="region of interest" description="Disordered" evidence="4">
    <location>
        <begin position="897"/>
        <end position="945"/>
    </location>
</feature>
<dbReference type="InterPro" id="IPR012178">
    <property type="entry name" value="RFC1"/>
</dbReference>
<dbReference type="AlphaFoldDB" id="A0A8S1SXR3"/>
<evidence type="ECO:0000256" key="1">
    <source>
        <dbReference type="ARBA" id="ARBA00020401"/>
    </source>
</evidence>
<dbReference type="PANTHER" id="PTHR23389">
    <property type="entry name" value="CHROMOSOME TRANSMISSION FIDELITY FACTOR 18"/>
    <property type="match status" value="1"/>
</dbReference>
<comment type="subcellular location">
    <subcellularLocation>
        <location evidence="3">Nucleus</location>
    </subcellularLocation>
</comment>
<dbReference type="Pfam" id="PF08519">
    <property type="entry name" value="RFC1"/>
    <property type="match status" value="1"/>
</dbReference>
<proteinExistence type="inferred from homology"/>
<dbReference type="Pfam" id="PF00533">
    <property type="entry name" value="BRCT"/>
    <property type="match status" value="1"/>
</dbReference>
<dbReference type="InterPro" id="IPR013725">
    <property type="entry name" value="DNA_replication_fac_RFC1_C"/>
</dbReference>
<dbReference type="EMBL" id="CAJJDP010000014">
    <property type="protein sequence ID" value="CAD8143182.1"/>
    <property type="molecule type" value="Genomic_DNA"/>
</dbReference>
<keyword evidence="3" id="KW-0547">Nucleotide-binding</keyword>
<reference evidence="6" key="1">
    <citation type="submission" date="2021-01" db="EMBL/GenBank/DDBJ databases">
        <authorList>
            <consortium name="Genoscope - CEA"/>
            <person name="William W."/>
        </authorList>
    </citation>
    <scope>NUCLEOTIDE SEQUENCE</scope>
</reference>
<dbReference type="GO" id="GO:0005663">
    <property type="term" value="C:DNA replication factor C complex"/>
    <property type="evidence" value="ECO:0007669"/>
    <property type="project" value="InterPro"/>
</dbReference>
<keyword evidence="7" id="KW-1185">Reference proteome</keyword>
<keyword evidence="3" id="KW-0067">ATP-binding</keyword>
<dbReference type="GO" id="GO:0016887">
    <property type="term" value="F:ATP hydrolysis activity"/>
    <property type="evidence" value="ECO:0007669"/>
    <property type="project" value="InterPro"/>
</dbReference>
<dbReference type="InterPro" id="IPR001357">
    <property type="entry name" value="BRCT_dom"/>
</dbReference>
<dbReference type="OMA" id="RERHQIK"/>
<dbReference type="GO" id="GO:0003677">
    <property type="term" value="F:DNA binding"/>
    <property type="evidence" value="ECO:0007669"/>
    <property type="project" value="TreeGrafter"/>
</dbReference>
<comment type="similarity">
    <text evidence="3">Belongs to the activator 1 large subunit family.</text>
</comment>
<evidence type="ECO:0000256" key="3">
    <source>
        <dbReference type="PIRNR" id="PIRNR036578"/>
    </source>
</evidence>
<dbReference type="FunFam" id="3.40.50.10190:FF:000125">
    <property type="entry name" value="Replication factor C subunit 1"/>
    <property type="match status" value="1"/>
</dbReference>
<feature type="region of interest" description="Disordered" evidence="4">
    <location>
        <begin position="956"/>
        <end position="975"/>
    </location>
</feature>
<feature type="compositionally biased region" description="Basic residues" evidence="4">
    <location>
        <begin position="929"/>
        <end position="941"/>
    </location>
</feature>
<dbReference type="SMART" id="SM00382">
    <property type="entry name" value="AAA"/>
    <property type="match status" value="1"/>
</dbReference>
<dbReference type="GO" id="GO:0003689">
    <property type="term" value="F:DNA clamp loader activity"/>
    <property type="evidence" value="ECO:0007669"/>
    <property type="project" value="InterPro"/>
</dbReference>
<keyword evidence="2 3" id="KW-0235">DNA replication</keyword>
<feature type="compositionally biased region" description="Low complexity" evidence="4">
    <location>
        <begin position="51"/>
        <end position="62"/>
    </location>
</feature>
<protein>
    <recommendedName>
        <fullName evidence="1 3">Replication factor C subunit 1</fullName>
    </recommendedName>
</protein>
<evidence type="ECO:0000259" key="5">
    <source>
        <dbReference type="PROSITE" id="PS50172"/>
    </source>
</evidence>
<gene>
    <name evidence="6" type="ORF">POCTA_138.1.T0140374</name>
</gene>
<dbReference type="OrthoDB" id="446168at2759"/>
<evidence type="ECO:0000313" key="6">
    <source>
        <dbReference type="EMBL" id="CAD8143182.1"/>
    </source>
</evidence>
<evidence type="ECO:0000256" key="4">
    <source>
        <dbReference type="SAM" id="MobiDB-lite"/>
    </source>
</evidence>
<dbReference type="GO" id="GO:0006260">
    <property type="term" value="P:DNA replication"/>
    <property type="evidence" value="ECO:0007669"/>
    <property type="project" value="UniProtKB-KW"/>
</dbReference>
<dbReference type="SMART" id="SM00292">
    <property type="entry name" value="BRCT"/>
    <property type="match status" value="1"/>
</dbReference>
<accession>A0A8S1SXR3</accession>
<feature type="region of interest" description="Disordered" evidence="4">
    <location>
        <begin position="1"/>
        <end position="22"/>
    </location>
</feature>
<dbReference type="GO" id="GO:0005524">
    <property type="term" value="F:ATP binding"/>
    <property type="evidence" value="ECO:0007669"/>
    <property type="project" value="InterPro"/>
</dbReference>
<dbReference type="GO" id="GO:0005634">
    <property type="term" value="C:nucleus"/>
    <property type="evidence" value="ECO:0007669"/>
    <property type="project" value="TreeGrafter"/>
</dbReference>
<dbReference type="Proteomes" id="UP000683925">
    <property type="component" value="Unassembled WGS sequence"/>
</dbReference>
<dbReference type="PANTHER" id="PTHR23389:SF6">
    <property type="entry name" value="REPLICATION FACTOR C SUBUNIT 1"/>
    <property type="match status" value="1"/>
</dbReference>
<dbReference type="Pfam" id="PF00004">
    <property type="entry name" value="AAA"/>
    <property type="match status" value="1"/>
</dbReference>
<evidence type="ECO:0000256" key="2">
    <source>
        <dbReference type="ARBA" id="ARBA00022705"/>
    </source>
</evidence>
<keyword evidence="3" id="KW-0539">Nucleus</keyword>
<dbReference type="InterPro" id="IPR003959">
    <property type="entry name" value="ATPase_AAA_core"/>
</dbReference>
<evidence type="ECO:0000313" key="7">
    <source>
        <dbReference type="Proteomes" id="UP000683925"/>
    </source>
</evidence>
<dbReference type="InterPro" id="IPR003593">
    <property type="entry name" value="AAA+_ATPase"/>
</dbReference>
<dbReference type="FunFam" id="3.40.50.300:FF:000395">
    <property type="entry name" value="Replication factor C subunit 1"/>
    <property type="match status" value="1"/>
</dbReference>
<dbReference type="CDD" id="cd17748">
    <property type="entry name" value="BRCT_DNA_ligase_like"/>
    <property type="match status" value="1"/>
</dbReference>
<sequence length="975" mass="112384">MSNSRKRLIRNSPDKKSNHTEVLSDIEEEYNLNNYKYDRQYQIDQKKKGEQQLNVQKQSQQSMEEKQTPQISEVLATQKTFKYTKQQIPAQTQKKISTQRIPNQPNLFQFFGKSVPINPSIGSQGKQKETMKKLSVDINIDDINIEEQIEIERKIQEYNKNKLQTKQSVQVQQQQPLTLLQKQNPQLDNGNDIIQQLKKVGVEKNNKNTNDLGPDIKQSQNIQFEQLQQSKKKKGAVEITWEKQNSIKSYKPENEKQMDIEIEKQDAFKNDPDLLNGLTIVLSGILNVCSRDKFEQFLKNNGAKVTGNISGKTNFLIVGDKLEDGRKGEEGNKFKNATKKGTKIIRENELNNWLVDKVGVGIDEIFPDSSLSKLLKKSGSKKQDQQEIKQLDQNRKISLADKYMPQSLSELVDNKSSITQLNDWIYKFQNPNSGEDQKSKKKFIPLKMGRFQPVGNITSKACLISGPPGIGKTSMVRLVAEALGLKLIVNNASDKRNKGSLRSVLNDLVDNSVLMNLFRPNKDFLIVMDEVDGMTGSDRGGISALIECIKSTRVPIVCICNDIDNPKLKSLLTHCYSIKFQKPEAKSVAKRLKYICEEENINMSFEDLEKLSICFDCDIRQSINMLELQKFQSNTKLFQPYGFKKDKVCVFNTFNAAVSLLNRDQRKQMSLRDMLDMFFLDYDLIPLIIQDSYILSNHKDINDIAKAAELIAEGDIISKKIRKEQQWSLMPSFGFLSSVYPSTIVGEQMDFPKFPSWLGKNSTANKIKRERHQIKNRLAPITYLTSDIKLYSKYLFQLIKQLLELKVIRNDRDAVWNVVQIMEEYRITPDLLKEDLHDQIFNPVKDNLLNTVNAQIKTQLTKMYNKRHLIQKEKASKKKLANPERYISENYNPLIGEEAPLVEQSQKEIEEEEDKKEEKKQEQMAQGTKSKKINKRTKKQSKKETKILKLVEDRSIDEDSQESLNNFIIDDEEDE</sequence>
<feature type="domain" description="BRCT" evidence="5">
    <location>
        <begin position="270"/>
        <end position="356"/>
    </location>
</feature>
<name>A0A8S1SXR3_PAROT</name>
<dbReference type="PIRSF" id="PIRSF036578">
    <property type="entry name" value="RFC1"/>
    <property type="match status" value="1"/>
</dbReference>
<comment type="caution">
    <text evidence="6">The sequence shown here is derived from an EMBL/GenBank/DDBJ whole genome shotgun (WGS) entry which is preliminary data.</text>
</comment>
<dbReference type="PROSITE" id="PS50172">
    <property type="entry name" value="BRCT"/>
    <property type="match status" value="1"/>
</dbReference>
<organism evidence="6 7">
    <name type="scientific">Paramecium octaurelia</name>
    <dbReference type="NCBI Taxonomy" id="43137"/>
    <lineage>
        <taxon>Eukaryota</taxon>
        <taxon>Sar</taxon>
        <taxon>Alveolata</taxon>
        <taxon>Ciliophora</taxon>
        <taxon>Intramacronucleata</taxon>
        <taxon>Oligohymenophorea</taxon>
        <taxon>Peniculida</taxon>
        <taxon>Parameciidae</taxon>
        <taxon>Paramecium</taxon>
    </lineage>
</organism>
<dbReference type="CDD" id="cd00009">
    <property type="entry name" value="AAA"/>
    <property type="match status" value="1"/>
</dbReference>
<feature type="region of interest" description="Disordered" evidence="4">
    <location>
        <begin position="44"/>
        <end position="69"/>
    </location>
</feature>